<dbReference type="Pfam" id="PF13419">
    <property type="entry name" value="HAD_2"/>
    <property type="match status" value="1"/>
</dbReference>
<dbReference type="KEGG" id="sgrg:L0C25_21310"/>
<proteinExistence type="predicted"/>
<dbReference type="InterPro" id="IPR041492">
    <property type="entry name" value="HAD_2"/>
</dbReference>
<dbReference type="PRINTS" id="PR00413">
    <property type="entry name" value="HADHALOGNASE"/>
</dbReference>
<dbReference type="Proteomes" id="UP001164390">
    <property type="component" value="Chromosome"/>
</dbReference>
<dbReference type="PANTHER" id="PTHR18901">
    <property type="entry name" value="2-DEOXYGLUCOSE-6-PHOSPHATE PHOSPHATASE 2"/>
    <property type="match status" value="1"/>
</dbReference>
<dbReference type="SUPFAM" id="SSF56784">
    <property type="entry name" value="HAD-like"/>
    <property type="match status" value="1"/>
</dbReference>
<dbReference type="SFLD" id="SFLDG01129">
    <property type="entry name" value="C1.5:_HAD__Beta-PGM__Phosphata"/>
    <property type="match status" value="1"/>
</dbReference>
<accession>A0AA46THN3</accession>
<gene>
    <name evidence="1" type="ORF">L0C25_21310</name>
</gene>
<dbReference type="CDD" id="cd07505">
    <property type="entry name" value="HAD_BPGM-like"/>
    <property type="match status" value="1"/>
</dbReference>
<sequence>MPEAFPVAVLWDLDGTIVDTEPLWIDAEYDLARRHGAEWTRDDALKLVGNDLLASGRYIRERMGLTMTAEQVVDELVGVMAERMEGPLVWRPGALELLADLRTHNVPTALVTMSYRAIVEPLLRRIPDGSFDTVVVGDEVSDGKPHPAPYLTAARLLGVDPADCVAIEDSPTGAASAAAAGCRVLAVPHHVAVPASPRTTRRDTLEGLDARRLLTAATA</sequence>
<evidence type="ECO:0000313" key="1">
    <source>
        <dbReference type="EMBL" id="UYM05029.1"/>
    </source>
</evidence>
<dbReference type="NCBIfam" id="TIGR01509">
    <property type="entry name" value="HAD-SF-IA-v3"/>
    <property type="match status" value="1"/>
</dbReference>
<evidence type="ECO:0000313" key="2">
    <source>
        <dbReference type="Proteomes" id="UP001164390"/>
    </source>
</evidence>
<dbReference type="RefSeq" id="WP_271633794.1">
    <property type="nucleotide sequence ID" value="NZ_CP094970.1"/>
</dbReference>
<dbReference type="Gene3D" id="1.10.150.240">
    <property type="entry name" value="Putative phosphatase, domain 2"/>
    <property type="match status" value="1"/>
</dbReference>
<dbReference type="Gene3D" id="3.40.50.1000">
    <property type="entry name" value="HAD superfamily/HAD-like"/>
    <property type="match status" value="1"/>
</dbReference>
<dbReference type="InterPro" id="IPR036412">
    <property type="entry name" value="HAD-like_sf"/>
</dbReference>
<organism evidence="1 2">
    <name type="scientific">Solicola gregarius</name>
    <dbReference type="NCBI Taxonomy" id="2908642"/>
    <lineage>
        <taxon>Bacteria</taxon>
        <taxon>Bacillati</taxon>
        <taxon>Actinomycetota</taxon>
        <taxon>Actinomycetes</taxon>
        <taxon>Propionibacteriales</taxon>
        <taxon>Nocardioidaceae</taxon>
        <taxon>Solicola</taxon>
    </lineage>
</organism>
<dbReference type="InterPro" id="IPR006439">
    <property type="entry name" value="HAD-SF_hydro_IA"/>
</dbReference>
<dbReference type="EMBL" id="CP094970">
    <property type="protein sequence ID" value="UYM05029.1"/>
    <property type="molecule type" value="Genomic_DNA"/>
</dbReference>
<dbReference type="InterPro" id="IPR023198">
    <property type="entry name" value="PGP-like_dom2"/>
</dbReference>
<dbReference type="PANTHER" id="PTHR18901:SF38">
    <property type="entry name" value="PSEUDOURIDINE-5'-PHOSPHATASE"/>
    <property type="match status" value="1"/>
</dbReference>
<reference evidence="1" key="1">
    <citation type="submission" date="2022-01" db="EMBL/GenBank/DDBJ databases">
        <title>Nocardioidaceae gen. sp. A5X3R13.</title>
        <authorList>
            <person name="Lopez Marin M.A."/>
            <person name="Uhlik O."/>
        </authorList>
    </citation>
    <scope>NUCLEOTIDE SEQUENCE</scope>
    <source>
        <strain evidence="1">A5X3R13</strain>
    </source>
</reference>
<dbReference type="InterPro" id="IPR023214">
    <property type="entry name" value="HAD_sf"/>
</dbReference>
<protein>
    <submittedName>
        <fullName evidence="1">HAD family phosphatase</fullName>
    </submittedName>
</protein>
<dbReference type="SFLD" id="SFLDS00003">
    <property type="entry name" value="Haloacid_Dehalogenase"/>
    <property type="match status" value="1"/>
</dbReference>
<name>A0AA46THN3_9ACTN</name>
<keyword evidence="2" id="KW-1185">Reference proteome</keyword>
<dbReference type="AlphaFoldDB" id="A0AA46THN3"/>